<name>A0A1L9U1P3_ASPBC</name>
<keyword evidence="5" id="KW-0999">Mitochondrion inner membrane</keyword>
<gene>
    <name evidence="16" type="ORF">ASPBRDRAFT_490313</name>
</gene>
<evidence type="ECO:0000259" key="15">
    <source>
        <dbReference type="SMART" id="SM01024"/>
    </source>
</evidence>
<dbReference type="GO" id="GO:0005743">
    <property type="term" value="C:mitochondrial inner membrane"/>
    <property type="evidence" value="ECO:0007669"/>
    <property type="project" value="UniProtKB-SubCell"/>
</dbReference>
<dbReference type="SMART" id="SM01024">
    <property type="entry name" value="BCS1_N"/>
    <property type="match status" value="1"/>
</dbReference>
<proteinExistence type="inferred from homology"/>
<comment type="similarity">
    <text evidence="2">Belongs to the AAA ATPase family. BCS1 subfamily.</text>
</comment>
<dbReference type="OMA" id="YCLSLND"/>
<keyword evidence="3 13" id="KW-0812">Transmembrane</keyword>
<dbReference type="Pfam" id="PF08740">
    <property type="entry name" value="BCS1_N"/>
    <property type="match status" value="1"/>
</dbReference>
<dbReference type="AlphaFoldDB" id="A0A1L9U1P3"/>
<evidence type="ECO:0000256" key="3">
    <source>
        <dbReference type="ARBA" id="ARBA00022692"/>
    </source>
</evidence>
<evidence type="ECO:0000256" key="1">
    <source>
        <dbReference type="ARBA" id="ARBA00004434"/>
    </source>
</evidence>
<evidence type="ECO:0008006" key="18">
    <source>
        <dbReference type="Google" id="ProtNLM"/>
    </source>
</evidence>
<evidence type="ECO:0000256" key="8">
    <source>
        <dbReference type="ARBA" id="ARBA00022989"/>
    </source>
</evidence>
<evidence type="ECO:0000259" key="14">
    <source>
        <dbReference type="SMART" id="SM00382"/>
    </source>
</evidence>
<evidence type="ECO:0000256" key="12">
    <source>
        <dbReference type="RuleBase" id="RU003651"/>
    </source>
</evidence>
<evidence type="ECO:0000256" key="13">
    <source>
        <dbReference type="SAM" id="Phobius"/>
    </source>
</evidence>
<comment type="subcellular location">
    <subcellularLocation>
        <location evidence="1">Mitochondrion inner membrane</location>
        <topology evidence="1">Single-pass membrane protein</topology>
    </subcellularLocation>
</comment>
<dbReference type="SUPFAM" id="SSF52540">
    <property type="entry name" value="P-loop containing nucleoside triphosphate hydrolases"/>
    <property type="match status" value="1"/>
</dbReference>
<evidence type="ECO:0000313" key="16">
    <source>
        <dbReference type="EMBL" id="OJJ65614.1"/>
    </source>
</evidence>
<dbReference type="InterPro" id="IPR050747">
    <property type="entry name" value="Mitochondrial_chaperone_BCS1"/>
</dbReference>
<dbReference type="EMBL" id="KV878716">
    <property type="protein sequence ID" value="OJJ65614.1"/>
    <property type="molecule type" value="Genomic_DNA"/>
</dbReference>
<evidence type="ECO:0000256" key="2">
    <source>
        <dbReference type="ARBA" id="ARBA00007448"/>
    </source>
</evidence>
<organism evidence="16 17">
    <name type="scientific">Aspergillus brasiliensis (strain CBS 101740 / IMI 381727 / IBT 21946)</name>
    <dbReference type="NCBI Taxonomy" id="767769"/>
    <lineage>
        <taxon>Eukaryota</taxon>
        <taxon>Fungi</taxon>
        <taxon>Dikarya</taxon>
        <taxon>Ascomycota</taxon>
        <taxon>Pezizomycotina</taxon>
        <taxon>Eurotiomycetes</taxon>
        <taxon>Eurotiomycetidae</taxon>
        <taxon>Eurotiales</taxon>
        <taxon>Aspergillaceae</taxon>
        <taxon>Aspergillus</taxon>
        <taxon>Aspergillus subgen. Circumdati</taxon>
    </lineage>
</organism>
<dbReference type="GO" id="GO:0016887">
    <property type="term" value="F:ATP hydrolysis activity"/>
    <property type="evidence" value="ECO:0007669"/>
    <property type="project" value="InterPro"/>
</dbReference>
<dbReference type="GeneID" id="93578715"/>
<dbReference type="Proteomes" id="UP000184499">
    <property type="component" value="Unassembled WGS sequence"/>
</dbReference>
<evidence type="ECO:0000313" key="17">
    <source>
        <dbReference type="Proteomes" id="UP000184499"/>
    </source>
</evidence>
<accession>A0A1L9U1P3</accession>
<keyword evidence="9" id="KW-0496">Mitochondrion</keyword>
<keyword evidence="7 12" id="KW-0067">ATP-binding</keyword>
<evidence type="ECO:0000256" key="11">
    <source>
        <dbReference type="ARBA" id="ARBA00048778"/>
    </source>
</evidence>
<reference evidence="17" key="1">
    <citation type="journal article" date="2017" name="Genome Biol.">
        <title>Comparative genomics reveals high biological diversity and specific adaptations in the industrially and medically important fungal genus Aspergillus.</title>
        <authorList>
            <person name="de Vries R.P."/>
            <person name="Riley R."/>
            <person name="Wiebenga A."/>
            <person name="Aguilar-Osorio G."/>
            <person name="Amillis S."/>
            <person name="Uchima C.A."/>
            <person name="Anderluh G."/>
            <person name="Asadollahi M."/>
            <person name="Askin M."/>
            <person name="Barry K."/>
            <person name="Battaglia E."/>
            <person name="Bayram O."/>
            <person name="Benocci T."/>
            <person name="Braus-Stromeyer S.A."/>
            <person name="Caldana C."/>
            <person name="Canovas D."/>
            <person name="Cerqueira G.C."/>
            <person name="Chen F."/>
            <person name="Chen W."/>
            <person name="Choi C."/>
            <person name="Clum A."/>
            <person name="Dos Santos R.A."/>
            <person name="Damasio A.R."/>
            <person name="Diallinas G."/>
            <person name="Emri T."/>
            <person name="Fekete E."/>
            <person name="Flipphi M."/>
            <person name="Freyberg S."/>
            <person name="Gallo A."/>
            <person name="Gournas C."/>
            <person name="Habgood R."/>
            <person name="Hainaut M."/>
            <person name="Harispe M.L."/>
            <person name="Henrissat B."/>
            <person name="Hilden K.S."/>
            <person name="Hope R."/>
            <person name="Hossain A."/>
            <person name="Karabika E."/>
            <person name="Karaffa L."/>
            <person name="Karanyi Z."/>
            <person name="Krasevec N."/>
            <person name="Kuo A."/>
            <person name="Kusch H."/>
            <person name="LaButti K."/>
            <person name="Lagendijk E.L."/>
            <person name="Lapidus A."/>
            <person name="Levasseur A."/>
            <person name="Lindquist E."/>
            <person name="Lipzen A."/>
            <person name="Logrieco A.F."/>
            <person name="MacCabe A."/>
            <person name="Maekelae M.R."/>
            <person name="Malavazi I."/>
            <person name="Melin P."/>
            <person name="Meyer V."/>
            <person name="Mielnichuk N."/>
            <person name="Miskei M."/>
            <person name="Molnar A.P."/>
            <person name="Mule G."/>
            <person name="Ngan C.Y."/>
            <person name="Orejas M."/>
            <person name="Orosz E."/>
            <person name="Ouedraogo J.P."/>
            <person name="Overkamp K.M."/>
            <person name="Park H.-S."/>
            <person name="Perrone G."/>
            <person name="Piumi F."/>
            <person name="Punt P.J."/>
            <person name="Ram A.F."/>
            <person name="Ramon A."/>
            <person name="Rauscher S."/>
            <person name="Record E."/>
            <person name="Riano-Pachon D.M."/>
            <person name="Robert V."/>
            <person name="Roehrig J."/>
            <person name="Ruller R."/>
            <person name="Salamov A."/>
            <person name="Salih N.S."/>
            <person name="Samson R.A."/>
            <person name="Sandor E."/>
            <person name="Sanguinetti M."/>
            <person name="Schuetze T."/>
            <person name="Sepcic K."/>
            <person name="Shelest E."/>
            <person name="Sherlock G."/>
            <person name="Sophianopoulou V."/>
            <person name="Squina F.M."/>
            <person name="Sun H."/>
            <person name="Susca A."/>
            <person name="Todd R.B."/>
            <person name="Tsang A."/>
            <person name="Unkles S.E."/>
            <person name="van de Wiele N."/>
            <person name="van Rossen-Uffink D."/>
            <person name="Oliveira J.V."/>
            <person name="Vesth T.C."/>
            <person name="Visser J."/>
            <person name="Yu J.-H."/>
            <person name="Zhou M."/>
            <person name="Andersen M.R."/>
            <person name="Archer D.B."/>
            <person name="Baker S.E."/>
            <person name="Benoit I."/>
            <person name="Brakhage A.A."/>
            <person name="Braus G.H."/>
            <person name="Fischer R."/>
            <person name="Frisvad J.C."/>
            <person name="Goldman G.H."/>
            <person name="Houbraken J."/>
            <person name="Oakley B."/>
            <person name="Pocsi I."/>
            <person name="Scazzocchio C."/>
            <person name="Seiboth B."/>
            <person name="vanKuyk P.A."/>
            <person name="Wortman J."/>
            <person name="Dyer P.S."/>
            <person name="Grigoriev I.V."/>
        </authorList>
    </citation>
    <scope>NUCLEOTIDE SEQUENCE [LARGE SCALE GENOMIC DNA]</scope>
    <source>
        <strain evidence="17">CBS 101740 / IMI 381727 / IBT 21946</strain>
    </source>
</reference>
<sequence>MVPADVLLETLVPGYRLLARSLPSYFHVDITSYLLVFAGNLAFWAYAMPLFWDRFQSLLLLFSTSVEIGYHDNLYDDAMRWISMQSTLSHTLRFVAGTRINFATLWDDTEEDERDLSEADQLRFENDPRPFWIKRTELNNLRTIRYTPAPAQTHYFTYRGCLIALRRQPYKDAGSPWVASMEKLYFYAAPWRRDVLKDLLYSIQKASSEHDKRRVVVKRGLKLRSDFQWTRMASKKPRPLSTVIMDSELKRGIVQDIQNYLHPRTRSWYQSRGLPYRRGYLFYGPPGTGKSSLCFAIASLVQLEIFMVSLSASDLDENGLALLFQSLPNRCIVLFEDVDQAGIRKRDTDIPLSRNRCETDEITDCDGLERHSSERRSSGITLSALLNVIDGVSAQEGRILIMTTNHIEKLDGALLRPGRVDMRVPFHHVDSSAIQQLFLSFFLKPTDTLVMDGTELIYSTDSPSPAARPDWDIEDIMKLALAFGDKVPQGRYTAAEVQNYLLLHRNDPKSAVRDVAGWVGQSCN</sequence>
<keyword evidence="6" id="KW-0378">Hydrolase</keyword>
<dbReference type="STRING" id="767769.A0A1L9U1P3"/>
<dbReference type="InterPro" id="IPR003959">
    <property type="entry name" value="ATPase_AAA_core"/>
</dbReference>
<dbReference type="Pfam" id="PF25426">
    <property type="entry name" value="AAA_lid_BCS1"/>
    <property type="match status" value="1"/>
</dbReference>
<evidence type="ECO:0000256" key="10">
    <source>
        <dbReference type="ARBA" id="ARBA00023136"/>
    </source>
</evidence>
<dbReference type="InterPro" id="IPR057495">
    <property type="entry name" value="AAA_lid_BCS1"/>
</dbReference>
<dbReference type="Pfam" id="PF00004">
    <property type="entry name" value="AAA"/>
    <property type="match status" value="1"/>
</dbReference>
<dbReference type="InterPro" id="IPR027417">
    <property type="entry name" value="P-loop_NTPase"/>
</dbReference>
<dbReference type="Gene3D" id="3.40.50.300">
    <property type="entry name" value="P-loop containing nucleotide triphosphate hydrolases"/>
    <property type="match status" value="1"/>
</dbReference>
<keyword evidence="17" id="KW-1185">Reference proteome</keyword>
<keyword evidence="4 12" id="KW-0547">Nucleotide-binding</keyword>
<comment type="catalytic activity">
    <reaction evidence="11">
        <text>ATP + H2O = ADP + phosphate + H(+)</text>
        <dbReference type="Rhea" id="RHEA:13065"/>
        <dbReference type="ChEBI" id="CHEBI:15377"/>
        <dbReference type="ChEBI" id="CHEBI:15378"/>
        <dbReference type="ChEBI" id="CHEBI:30616"/>
        <dbReference type="ChEBI" id="CHEBI:43474"/>
        <dbReference type="ChEBI" id="CHEBI:456216"/>
    </reaction>
    <physiologicalReaction direction="left-to-right" evidence="11">
        <dbReference type="Rhea" id="RHEA:13066"/>
    </physiologicalReaction>
</comment>
<dbReference type="PANTHER" id="PTHR23070">
    <property type="entry name" value="BCS1 AAA-TYPE ATPASE"/>
    <property type="match status" value="1"/>
</dbReference>
<dbReference type="SMART" id="SM00382">
    <property type="entry name" value="AAA"/>
    <property type="match status" value="1"/>
</dbReference>
<keyword evidence="8 13" id="KW-1133">Transmembrane helix</keyword>
<dbReference type="GO" id="GO:0005524">
    <property type="term" value="F:ATP binding"/>
    <property type="evidence" value="ECO:0007669"/>
    <property type="project" value="UniProtKB-KW"/>
</dbReference>
<feature type="domain" description="AAA+ ATPase" evidence="14">
    <location>
        <begin position="276"/>
        <end position="430"/>
    </location>
</feature>
<dbReference type="OrthoDB" id="10251412at2759"/>
<protein>
    <recommendedName>
        <fullName evidence="18">AAA+ ATPase domain-containing protein</fullName>
    </recommendedName>
</protein>
<feature type="domain" description="BCS1 N-terminal" evidence="15">
    <location>
        <begin position="35"/>
        <end position="243"/>
    </location>
</feature>
<keyword evidence="10 13" id="KW-0472">Membrane</keyword>
<dbReference type="InterPro" id="IPR003960">
    <property type="entry name" value="ATPase_AAA_CS"/>
</dbReference>
<evidence type="ECO:0000256" key="4">
    <source>
        <dbReference type="ARBA" id="ARBA00022741"/>
    </source>
</evidence>
<dbReference type="PROSITE" id="PS00674">
    <property type="entry name" value="AAA"/>
    <property type="match status" value="1"/>
</dbReference>
<dbReference type="VEuPathDB" id="FungiDB:ASPBRDRAFT_490313"/>
<dbReference type="InterPro" id="IPR014851">
    <property type="entry name" value="BCS1_N"/>
</dbReference>
<dbReference type="RefSeq" id="XP_067472865.1">
    <property type="nucleotide sequence ID" value="XM_067626227.1"/>
</dbReference>
<evidence type="ECO:0000256" key="7">
    <source>
        <dbReference type="ARBA" id="ARBA00022840"/>
    </source>
</evidence>
<evidence type="ECO:0000256" key="6">
    <source>
        <dbReference type="ARBA" id="ARBA00022801"/>
    </source>
</evidence>
<feature type="transmembrane region" description="Helical" evidence="13">
    <location>
        <begin position="30"/>
        <end position="52"/>
    </location>
</feature>
<dbReference type="InterPro" id="IPR003593">
    <property type="entry name" value="AAA+_ATPase"/>
</dbReference>
<evidence type="ECO:0000256" key="5">
    <source>
        <dbReference type="ARBA" id="ARBA00022792"/>
    </source>
</evidence>
<evidence type="ECO:0000256" key="9">
    <source>
        <dbReference type="ARBA" id="ARBA00023128"/>
    </source>
</evidence>